<dbReference type="EMBL" id="LAZR01059929">
    <property type="protein sequence ID" value="KKK66758.1"/>
    <property type="molecule type" value="Genomic_DNA"/>
</dbReference>
<evidence type="ECO:0000313" key="1">
    <source>
        <dbReference type="EMBL" id="KKK66758.1"/>
    </source>
</evidence>
<reference evidence="1" key="1">
    <citation type="journal article" date="2015" name="Nature">
        <title>Complex archaea that bridge the gap between prokaryotes and eukaryotes.</title>
        <authorList>
            <person name="Spang A."/>
            <person name="Saw J.H."/>
            <person name="Jorgensen S.L."/>
            <person name="Zaremba-Niedzwiedzka K."/>
            <person name="Martijn J."/>
            <person name="Lind A.E."/>
            <person name="van Eijk R."/>
            <person name="Schleper C."/>
            <person name="Guy L."/>
            <person name="Ettema T.J."/>
        </authorList>
    </citation>
    <scope>NUCLEOTIDE SEQUENCE</scope>
</reference>
<proteinExistence type="predicted"/>
<sequence>MSQHIDYTHHEDTDCIQTRCEWWNDEDAGCIVQSVWTVGYHLDTLIGLLGRPTLVRDDASKSDGERA</sequence>
<dbReference type="AlphaFoldDB" id="A0A0F8XD42"/>
<organism evidence="1">
    <name type="scientific">marine sediment metagenome</name>
    <dbReference type="NCBI Taxonomy" id="412755"/>
    <lineage>
        <taxon>unclassified sequences</taxon>
        <taxon>metagenomes</taxon>
        <taxon>ecological metagenomes</taxon>
    </lineage>
</organism>
<comment type="caution">
    <text evidence="1">The sequence shown here is derived from an EMBL/GenBank/DDBJ whole genome shotgun (WGS) entry which is preliminary data.</text>
</comment>
<protein>
    <submittedName>
        <fullName evidence="1">Uncharacterized protein</fullName>
    </submittedName>
</protein>
<accession>A0A0F8XD42</accession>
<name>A0A0F8XD42_9ZZZZ</name>
<gene>
    <name evidence="1" type="ORF">LCGC14_2960860</name>
</gene>